<gene>
    <name evidence="1" type="ORF">NCTC8782_04331</name>
</gene>
<reference evidence="1 2" key="1">
    <citation type="submission" date="2018-06" db="EMBL/GenBank/DDBJ databases">
        <authorList>
            <consortium name="Pathogen Informatics"/>
            <person name="Doyle S."/>
        </authorList>
    </citation>
    <scope>NUCLEOTIDE SEQUENCE [LARGE SCALE GENOMIC DNA]</scope>
    <source>
        <strain evidence="1 2">NCTC8782</strain>
    </source>
</reference>
<dbReference type="Proteomes" id="UP000255286">
    <property type="component" value="Unassembled WGS sequence"/>
</dbReference>
<sequence length="46" mass="5256">MIDFARKPVRCQAVHLNRIEVIIRLICYMLAQKGDPSADQQTAVRS</sequence>
<protein>
    <submittedName>
        <fullName evidence="1">Uncharacterized protein</fullName>
    </submittedName>
</protein>
<dbReference type="EMBL" id="UIGT01000001">
    <property type="protein sequence ID" value="SUX81698.1"/>
    <property type="molecule type" value="Genomic_DNA"/>
</dbReference>
<comment type="caution">
    <text evidence="1">The sequence shown here is derived from an EMBL/GenBank/DDBJ whole genome shotgun (WGS) entry which is preliminary data.</text>
</comment>
<organism evidence="1 2">
    <name type="scientific">Citrobacter youngae</name>
    <dbReference type="NCBI Taxonomy" id="133448"/>
    <lineage>
        <taxon>Bacteria</taxon>
        <taxon>Pseudomonadati</taxon>
        <taxon>Pseudomonadota</taxon>
        <taxon>Gammaproteobacteria</taxon>
        <taxon>Enterobacterales</taxon>
        <taxon>Enterobacteriaceae</taxon>
        <taxon>Citrobacter</taxon>
        <taxon>Citrobacter freundii complex</taxon>
    </lineage>
</organism>
<proteinExistence type="predicted"/>
<dbReference type="AlphaFoldDB" id="A0A9Q8EA32"/>
<name>A0A9Q8EA32_9ENTR</name>
<accession>A0A9Q8EA32</accession>
<evidence type="ECO:0000313" key="1">
    <source>
        <dbReference type="EMBL" id="SUX81698.1"/>
    </source>
</evidence>
<evidence type="ECO:0000313" key="2">
    <source>
        <dbReference type="Proteomes" id="UP000255286"/>
    </source>
</evidence>